<gene>
    <name evidence="3" type="ORF">BN873_240003</name>
</gene>
<dbReference type="InterPro" id="IPR051199">
    <property type="entry name" value="LPS_LOS_Heptosyltrfase"/>
</dbReference>
<reference evidence="3" key="2">
    <citation type="submission" date="2014-03" db="EMBL/GenBank/DDBJ databases">
        <title>Candidatus Competibacter-lineage genomes retrieved from metagenomes reveal functional metabolic diversity.</title>
        <authorList>
            <person name="McIlroy S.J."/>
            <person name="Albertsen M."/>
            <person name="Andresen E.K."/>
            <person name="Saunders A.M."/>
            <person name="Kristiansen R."/>
            <person name="Stokholm-Bjerregaard M."/>
            <person name="Nielsen K.L."/>
            <person name="Nielsen P.H."/>
        </authorList>
    </citation>
    <scope>NUCLEOTIDE SEQUENCE</scope>
    <source>
        <strain evidence="3">Run_A_D11</strain>
    </source>
</reference>
<dbReference type="EMBL" id="CBTJ020000030">
    <property type="protein sequence ID" value="CDI02055.1"/>
    <property type="molecule type" value="Genomic_DNA"/>
</dbReference>
<dbReference type="RefSeq" id="WP_053085253.1">
    <property type="nucleotide sequence ID" value="NZ_CBTJ020000030.1"/>
</dbReference>
<dbReference type="Gene3D" id="3.40.50.2000">
    <property type="entry name" value="Glycogen Phosphorylase B"/>
    <property type="match status" value="2"/>
</dbReference>
<keyword evidence="2" id="KW-0808">Transferase</keyword>
<evidence type="ECO:0000313" key="3">
    <source>
        <dbReference type="EMBL" id="CDI02055.1"/>
    </source>
</evidence>
<dbReference type="SUPFAM" id="SSF53756">
    <property type="entry name" value="UDP-Glycosyltransferase/glycogen phosphorylase"/>
    <property type="match status" value="1"/>
</dbReference>
<accession>W6M8N8</accession>
<dbReference type="PANTHER" id="PTHR30160">
    <property type="entry name" value="TETRAACYLDISACCHARIDE 4'-KINASE-RELATED"/>
    <property type="match status" value="1"/>
</dbReference>
<dbReference type="GO" id="GO:0005829">
    <property type="term" value="C:cytosol"/>
    <property type="evidence" value="ECO:0007669"/>
    <property type="project" value="TreeGrafter"/>
</dbReference>
<reference evidence="3" key="1">
    <citation type="submission" date="2013-07" db="EMBL/GenBank/DDBJ databases">
        <authorList>
            <person name="McIlroy S."/>
        </authorList>
    </citation>
    <scope>NUCLEOTIDE SEQUENCE [LARGE SCALE GENOMIC DNA]</scope>
    <source>
        <strain evidence="3">Run_A_D11</strain>
    </source>
</reference>
<evidence type="ECO:0000313" key="4">
    <source>
        <dbReference type="Proteomes" id="UP000035760"/>
    </source>
</evidence>
<evidence type="ECO:0000256" key="1">
    <source>
        <dbReference type="ARBA" id="ARBA00022676"/>
    </source>
</evidence>
<dbReference type="GO" id="GO:0008713">
    <property type="term" value="F:ADP-heptose-lipopolysaccharide heptosyltransferase activity"/>
    <property type="evidence" value="ECO:0007669"/>
    <property type="project" value="TreeGrafter"/>
</dbReference>
<keyword evidence="4" id="KW-1185">Reference proteome</keyword>
<dbReference type="STRING" id="1400863.BN873_240003"/>
<comment type="caution">
    <text evidence="3">The sequence shown here is derived from an EMBL/GenBank/DDBJ whole genome shotgun (WGS) entry which is preliminary data.</text>
</comment>
<evidence type="ECO:0000256" key="2">
    <source>
        <dbReference type="ARBA" id="ARBA00022679"/>
    </source>
</evidence>
<dbReference type="Proteomes" id="UP000035760">
    <property type="component" value="Unassembled WGS sequence"/>
</dbReference>
<proteinExistence type="predicted"/>
<dbReference type="OrthoDB" id="9797795at2"/>
<sequence length="348" mass="39215">MSEPVHLPTNPTIRRILIIKWSAMGDVIIATALFEDIAQAFPNQEIHLNTLPAWEKLFLGDPRFQRVFAIKLRDSRHPLAAMRQWLHEVRQGHYDLIIDLQSNDRSRILLTLLELSGVRVPYRIGNNRQWPYNIFPETFPRSTHILTRMRAALQAGGIPTATPRPVLHIAGHHRERARQLLATHNLQPNRYAIFLPGCNPHGYLKRWGATRYATLANRLHHEGIERIALIGGPDEIEECAQITALCGSWLVNLCGQTQILDIPPLCETARFIVANDTGTAHLAAVTTTPMTVLCGPTDPNRVKPLGDNVTALQADLPCRNCYFKNCTHHTCMAMITPALVLRHLQQTV</sequence>
<dbReference type="InterPro" id="IPR002201">
    <property type="entry name" value="Glyco_trans_9"/>
</dbReference>
<dbReference type="GO" id="GO:0009244">
    <property type="term" value="P:lipopolysaccharide core region biosynthetic process"/>
    <property type="evidence" value="ECO:0007669"/>
    <property type="project" value="TreeGrafter"/>
</dbReference>
<name>W6M8N8_9GAMM</name>
<keyword evidence="1" id="KW-0328">Glycosyltransferase</keyword>
<protein>
    <submittedName>
        <fullName evidence="3">Heptosyltransferase family protein</fullName>
    </submittedName>
</protein>
<dbReference type="Pfam" id="PF01075">
    <property type="entry name" value="Glyco_transf_9"/>
    <property type="match status" value="1"/>
</dbReference>
<organism evidence="3 4">
    <name type="scientific">Candidatus Competibacter denitrificans Run_A_D11</name>
    <dbReference type="NCBI Taxonomy" id="1400863"/>
    <lineage>
        <taxon>Bacteria</taxon>
        <taxon>Pseudomonadati</taxon>
        <taxon>Pseudomonadota</taxon>
        <taxon>Gammaproteobacteria</taxon>
        <taxon>Candidatus Competibacteraceae</taxon>
        <taxon>Candidatus Competibacter</taxon>
    </lineage>
</organism>
<dbReference type="CDD" id="cd03789">
    <property type="entry name" value="GT9_LPS_heptosyltransferase"/>
    <property type="match status" value="1"/>
</dbReference>
<dbReference type="AlphaFoldDB" id="W6M8N8"/>